<dbReference type="GO" id="GO:0016018">
    <property type="term" value="F:cyclosporin A binding"/>
    <property type="evidence" value="ECO:0007669"/>
    <property type="project" value="TreeGrafter"/>
</dbReference>
<organism evidence="3 4">
    <name type="scientific">Gulo gulo</name>
    <name type="common">Wolverine</name>
    <name type="synonym">Gluton</name>
    <dbReference type="NCBI Taxonomy" id="48420"/>
    <lineage>
        <taxon>Eukaryota</taxon>
        <taxon>Metazoa</taxon>
        <taxon>Chordata</taxon>
        <taxon>Craniata</taxon>
        <taxon>Vertebrata</taxon>
        <taxon>Euteleostomi</taxon>
        <taxon>Mammalia</taxon>
        <taxon>Eutheria</taxon>
        <taxon>Laurasiatheria</taxon>
        <taxon>Carnivora</taxon>
        <taxon>Caniformia</taxon>
        <taxon>Musteloidea</taxon>
        <taxon>Mustelidae</taxon>
        <taxon>Guloninae</taxon>
        <taxon>Gulo</taxon>
    </lineage>
</organism>
<dbReference type="Gene3D" id="2.40.100.10">
    <property type="entry name" value="Cyclophilin-like"/>
    <property type="match status" value="1"/>
</dbReference>
<comment type="caution">
    <text evidence="3">The sequence shown here is derived from an EMBL/GenBank/DDBJ whole genome shotgun (WGS) entry which is preliminary data.</text>
</comment>
<keyword evidence="4" id="KW-1185">Reference proteome</keyword>
<evidence type="ECO:0000313" key="3">
    <source>
        <dbReference type="EMBL" id="VCW76589.1"/>
    </source>
</evidence>
<feature type="domain" description="PPIase cyclophilin-type" evidence="2">
    <location>
        <begin position="1"/>
        <end position="70"/>
    </location>
</feature>
<gene>
    <name evidence="3" type="ORF">BN2614_LOCUS3</name>
</gene>
<dbReference type="EMBL" id="CYRY02007599">
    <property type="protein sequence ID" value="VCW76589.1"/>
    <property type="molecule type" value="Genomic_DNA"/>
</dbReference>
<comment type="similarity">
    <text evidence="1">Belongs to the cyclophilin-type PPIase family.</text>
</comment>
<comment type="catalytic activity">
    <reaction evidence="1">
        <text>[protein]-peptidylproline (omega=180) = [protein]-peptidylproline (omega=0)</text>
        <dbReference type="Rhea" id="RHEA:16237"/>
        <dbReference type="Rhea" id="RHEA-COMP:10747"/>
        <dbReference type="Rhea" id="RHEA-COMP:10748"/>
        <dbReference type="ChEBI" id="CHEBI:83833"/>
        <dbReference type="ChEBI" id="CHEBI:83834"/>
        <dbReference type="EC" id="5.2.1.8"/>
    </reaction>
</comment>
<dbReference type="GO" id="GO:0006457">
    <property type="term" value="P:protein folding"/>
    <property type="evidence" value="ECO:0007669"/>
    <property type="project" value="TreeGrafter"/>
</dbReference>
<reference evidence="3 4" key="1">
    <citation type="submission" date="2018-10" db="EMBL/GenBank/DDBJ databases">
        <authorList>
            <person name="Ekblom R."/>
            <person name="Jareborg N."/>
        </authorList>
    </citation>
    <scope>NUCLEOTIDE SEQUENCE [LARGE SCALE GENOMIC DNA]</scope>
    <source>
        <tissue evidence="3">Muscle</tissue>
    </source>
</reference>
<dbReference type="PANTHER" id="PTHR11071:SF548">
    <property type="entry name" value="PEPTIDYL-PROLYL CIS-TRANS ISOMERASE"/>
    <property type="match status" value="1"/>
</dbReference>
<dbReference type="PROSITE" id="PS50072">
    <property type="entry name" value="CSA_PPIASE_2"/>
    <property type="match status" value="1"/>
</dbReference>
<accession>A0A9X9LM97</accession>
<dbReference type="PANTHER" id="PTHR11071">
    <property type="entry name" value="PEPTIDYL-PROLYL CIS-TRANS ISOMERASE"/>
    <property type="match status" value="1"/>
</dbReference>
<evidence type="ECO:0000256" key="1">
    <source>
        <dbReference type="RuleBase" id="RU363019"/>
    </source>
</evidence>
<dbReference type="InterPro" id="IPR002130">
    <property type="entry name" value="Cyclophilin-type_PPIase_dom"/>
</dbReference>
<dbReference type="InterPro" id="IPR029000">
    <property type="entry name" value="Cyclophilin-like_dom_sf"/>
</dbReference>
<dbReference type="EC" id="5.2.1.8" evidence="1"/>
<keyword evidence="1" id="KW-0413">Isomerase</keyword>
<evidence type="ECO:0000313" key="4">
    <source>
        <dbReference type="Proteomes" id="UP000269945"/>
    </source>
</evidence>
<dbReference type="GO" id="GO:0003755">
    <property type="term" value="F:peptidyl-prolyl cis-trans isomerase activity"/>
    <property type="evidence" value="ECO:0007669"/>
    <property type="project" value="UniProtKB-UniRule"/>
</dbReference>
<sequence>EGGTLASANAGPNRNGFQFFICTPKTEWLHGKLMVLGKVKEGMGTVEAIECRGSRNGKTRKKMAIVDCGQI</sequence>
<proteinExistence type="inferred from homology"/>
<protein>
    <recommendedName>
        <fullName evidence="1">Peptidyl-prolyl cis-trans isomerase</fullName>
        <shortName evidence="1">PPIase</shortName>
        <ecNumber evidence="1">5.2.1.8</ecNumber>
    </recommendedName>
</protein>
<dbReference type="PRINTS" id="PR00153">
    <property type="entry name" value="CSAPPISMRASE"/>
</dbReference>
<comment type="function">
    <text evidence="1">PPIases accelerate the folding of proteins. It catalyzes the cis-trans isomerization of proline imidic peptide bonds in oligopeptides.</text>
</comment>
<name>A0A9X9LM97_GULGU</name>
<feature type="non-terminal residue" evidence="3">
    <location>
        <position position="1"/>
    </location>
</feature>
<keyword evidence="1" id="KW-0697">Rotamase</keyword>
<dbReference type="Proteomes" id="UP000269945">
    <property type="component" value="Unassembled WGS sequence"/>
</dbReference>
<dbReference type="GO" id="GO:0005737">
    <property type="term" value="C:cytoplasm"/>
    <property type="evidence" value="ECO:0007669"/>
    <property type="project" value="TreeGrafter"/>
</dbReference>
<evidence type="ECO:0000259" key="2">
    <source>
        <dbReference type="PROSITE" id="PS50072"/>
    </source>
</evidence>
<dbReference type="Pfam" id="PF00160">
    <property type="entry name" value="Pro_isomerase"/>
    <property type="match status" value="1"/>
</dbReference>
<dbReference type="AlphaFoldDB" id="A0A9X9LM97"/>
<dbReference type="SUPFAM" id="SSF50891">
    <property type="entry name" value="Cyclophilin-like"/>
    <property type="match status" value="1"/>
</dbReference>